<evidence type="ECO:0000256" key="3">
    <source>
        <dbReference type="ARBA" id="ARBA00022692"/>
    </source>
</evidence>
<feature type="transmembrane region" description="Helical" evidence="6">
    <location>
        <begin position="21"/>
        <end position="44"/>
    </location>
</feature>
<dbReference type="Gene3D" id="1.10.3860.10">
    <property type="entry name" value="Sodium:dicarboxylate symporter"/>
    <property type="match status" value="1"/>
</dbReference>
<feature type="transmembrane region" description="Helical" evidence="6">
    <location>
        <begin position="384"/>
        <end position="407"/>
    </location>
</feature>
<sequence length="439" mass="46474">MLAPMAFSRREQSLSQSIGALIAQHLWAKILLGMVLGTLTGLVLSPGGLALLENDTVLMAAEWIALPGVIFLEMLKMVVIPLIICSIALGILTSGSPHQLKRMGAFIVPYFIITSFVAVGIGLAITLIIQPGHTVGTSIDTLAAAMTADGGIKTFDDLTVPQRIVNLIPSNFVEAAMQTDMLKVVIGAIFLGVAALTIPREIAKPFEDLCLFGQVAAMKIISWAMALAPYAVFGLMVDAMVRLGFDILTAIGWYMGCVLLGLVIILGLYLFGAAVFGHRPPFEFLRAIRDVQLLAFSTSSSAAVMPLSIRAAEENLGVSEDISRFVIPVGTTINMDGTGLYQAVAAVFLCQIFKVDLSFTEMILLLCTTVGASIGTPATPGVGIAVLATILSGIGVPPAGIGIIFGVDRILDMCRTTINVTGDLTAVVIMDKWMKKNFA</sequence>
<keyword evidence="4 6" id="KW-1133">Transmembrane helix</keyword>
<dbReference type="SUPFAM" id="SSF118215">
    <property type="entry name" value="Proton glutamate symport protein"/>
    <property type="match status" value="1"/>
</dbReference>
<evidence type="ECO:0000256" key="5">
    <source>
        <dbReference type="ARBA" id="ARBA00023136"/>
    </source>
</evidence>
<dbReference type="InterPro" id="IPR036458">
    <property type="entry name" value="Na:dicarbo_symporter_sf"/>
</dbReference>
<dbReference type="InterPro" id="IPR001991">
    <property type="entry name" value="Na-dicarboxylate_symporter"/>
</dbReference>
<name>Q82T02_NITEU</name>
<feature type="transmembrane region" description="Helical" evidence="6">
    <location>
        <begin position="181"/>
        <end position="199"/>
    </location>
</feature>
<evidence type="ECO:0000256" key="4">
    <source>
        <dbReference type="ARBA" id="ARBA00022989"/>
    </source>
</evidence>
<keyword evidence="5 6" id="KW-0472">Membrane</keyword>
<comment type="subcellular location">
    <subcellularLocation>
        <location evidence="1">Membrane</location>
        <topology evidence="1">Multi-pass membrane protein</topology>
    </subcellularLocation>
</comment>
<evidence type="ECO:0000256" key="2">
    <source>
        <dbReference type="ARBA" id="ARBA00022448"/>
    </source>
</evidence>
<protein>
    <submittedName>
        <fullName evidence="7">Sodium:dicarboxylate symporter family</fullName>
    </submittedName>
</protein>
<dbReference type="HOGENOM" id="CLU_019375_7_1_4"/>
<dbReference type="GO" id="GO:0016020">
    <property type="term" value="C:membrane"/>
    <property type="evidence" value="ECO:0007669"/>
    <property type="project" value="UniProtKB-SubCell"/>
</dbReference>
<keyword evidence="2" id="KW-0813">Transport</keyword>
<gene>
    <name evidence="7" type="ordered locus">NE2141</name>
</gene>
<proteinExistence type="predicted"/>
<dbReference type="AlphaFoldDB" id="Q82T02"/>
<evidence type="ECO:0000256" key="6">
    <source>
        <dbReference type="SAM" id="Phobius"/>
    </source>
</evidence>
<dbReference type="PANTHER" id="PTHR11958:SF63">
    <property type="entry name" value="AMINO ACID TRANSPORTER"/>
    <property type="match status" value="1"/>
</dbReference>
<evidence type="ECO:0000313" key="7">
    <source>
        <dbReference type="EMBL" id="CAD86052.1"/>
    </source>
</evidence>
<feature type="transmembrane region" description="Helical" evidence="6">
    <location>
        <begin position="251"/>
        <end position="276"/>
    </location>
</feature>
<evidence type="ECO:0000313" key="8">
    <source>
        <dbReference type="Proteomes" id="UP000001416"/>
    </source>
</evidence>
<dbReference type="InterPro" id="IPR050746">
    <property type="entry name" value="DAACS"/>
</dbReference>
<keyword evidence="8" id="KW-1185">Reference proteome</keyword>
<reference evidence="7 8" key="1">
    <citation type="journal article" date="2003" name="J. Bacteriol.">
        <title>Complete genome sequence of the ammonia-oxidizing bacterium and obligate chemolithoautotroph Nitrosomonas europaea.</title>
        <authorList>
            <person name="Chain P."/>
            <person name="Lamerdin J."/>
            <person name="Larimer F."/>
            <person name="Regala W."/>
            <person name="Land M."/>
            <person name="Hauser L."/>
            <person name="Hooper A."/>
            <person name="Klotz M."/>
            <person name="Norton J."/>
            <person name="Sayavedra-Soto L."/>
            <person name="Arciero D."/>
            <person name="Hommes N."/>
            <person name="Whittaker M."/>
            <person name="Arp D."/>
        </authorList>
    </citation>
    <scope>NUCLEOTIDE SEQUENCE [LARGE SCALE GENOMIC DNA]</scope>
    <source>
        <strain evidence="8">ATCC 19718 / CIP 103999 / KCTC 2705 / NBRC 14298</strain>
    </source>
</reference>
<evidence type="ECO:0000256" key="1">
    <source>
        <dbReference type="ARBA" id="ARBA00004141"/>
    </source>
</evidence>
<keyword evidence="3 6" id="KW-0812">Transmembrane</keyword>
<dbReference type="Proteomes" id="UP000001416">
    <property type="component" value="Chromosome"/>
</dbReference>
<dbReference type="PhylomeDB" id="Q82T02"/>
<dbReference type="STRING" id="228410.NE2141"/>
<dbReference type="EMBL" id="AL954747">
    <property type="protein sequence ID" value="CAD86052.1"/>
    <property type="molecule type" value="Genomic_DNA"/>
</dbReference>
<feature type="transmembrane region" description="Helical" evidence="6">
    <location>
        <begin position="220"/>
        <end position="245"/>
    </location>
</feature>
<feature type="transmembrane region" description="Helical" evidence="6">
    <location>
        <begin position="104"/>
        <end position="129"/>
    </location>
</feature>
<dbReference type="Pfam" id="PF00375">
    <property type="entry name" value="SDF"/>
    <property type="match status" value="1"/>
</dbReference>
<accession>Q82T02</accession>
<feature type="transmembrane region" description="Helical" evidence="6">
    <location>
        <begin position="64"/>
        <end position="92"/>
    </location>
</feature>
<feature type="transmembrane region" description="Helical" evidence="6">
    <location>
        <begin position="359"/>
        <end position="378"/>
    </location>
</feature>
<dbReference type="PRINTS" id="PR00173">
    <property type="entry name" value="EDTRNSPORT"/>
</dbReference>
<dbReference type="PANTHER" id="PTHR11958">
    <property type="entry name" value="SODIUM/DICARBOXYLATE SYMPORTER-RELATED"/>
    <property type="match status" value="1"/>
</dbReference>
<dbReference type="eggNOG" id="COG1301">
    <property type="taxonomic scope" value="Bacteria"/>
</dbReference>
<dbReference type="GO" id="GO:0015293">
    <property type="term" value="F:symporter activity"/>
    <property type="evidence" value="ECO:0007669"/>
    <property type="project" value="InterPro"/>
</dbReference>
<dbReference type="KEGG" id="neu:NE2141"/>
<organism evidence="7 8">
    <name type="scientific">Nitrosomonas europaea (strain ATCC 19718 / CIP 103999 / KCTC 2705 / NBRC 14298)</name>
    <dbReference type="NCBI Taxonomy" id="228410"/>
    <lineage>
        <taxon>Bacteria</taxon>
        <taxon>Pseudomonadati</taxon>
        <taxon>Pseudomonadota</taxon>
        <taxon>Betaproteobacteria</taxon>
        <taxon>Nitrosomonadales</taxon>
        <taxon>Nitrosomonadaceae</taxon>
        <taxon>Nitrosomonas</taxon>
    </lineage>
</organism>